<dbReference type="InterPro" id="IPR051275">
    <property type="entry name" value="Cell_adhesion_signaling"/>
</dbReference>
<dbReference type="Pfam" id="PF13895">
    <property type="entry name" value="Ig_2"/>
    <property type="match status" value="1"/>
</dbReference>
<evidence type="ECO:0000313" key="7">
    <source>
        <dbReference type="EMBL" id="KAJ8319583.1"/>
    </source>
</evidence>
<dbReference type="Proteomes" id="UP001217089">
    <property type="component" value="Unassembled WGS sequence"/>
</dbReference>
<dbReference type="PANTHER" id="PTHR11640">
    <property type="entry name" value="NEPHRIN"/>
    <property type="match status" value="1"/>
</dbReference>
<dbReference type="InterPro" id="IPR003599">
    <property type="entry name" value="Ig_sub"/>
</dbReference>
<feature type="domain" description="Ig-like" evidence="6">
    <location>
        <begin position="1"/>
        <end position="74"/>
    </location>
</feature>
<evidence type="ECO:0000256" key="1">
    <source>
        <dbReference type="ARBA" id="ARBA00004479"/>
    </source>
</evidence>
<dbReference type="InterPro" id="IPR013162">
    <property type="entry name" value="CD80_C2-set"/>
</dbReference>
<comment type="caution">
    <text evidence="7">The sequence shown here is derived from an EMBL/GenBank/DDBJ whole genome shotgun (WGS) entry which is preliminary data.</text>
</comment>
<reference evidence="7 8" key="1">
    <citation type="submission" date="2022-12" db="EMBL/GenBank/DDBJ databases">
        <title>Chromosome-level genome of Tegillarca granosa.</title>
        <authorList>
            <person name="Kim J."/>
        </authorList>
    </citation>
    <scope>NUCLEOTIDE SEQUENCE [LARGE SCALE GENOMIC DNA]</scope>
    <source>
        <strain evidence="7">Teg-2019</strain>
        <tissue evidence="7">Adductor muscle</tissue>
    </source>
</reference>
<name>A0ABQ9FQQ0_TEGGR</name>
<dbReference type="InterPro" id="IPR013783">
    <property type="entry name" value="Ig-like_fold"/>
</dbReference>
<dbReference type="InterPro" id="IPR007110">
    <property type="entry name" value="Ig-like_dom"/>
</dbReference>
<keyword evidence="8" id="KW-1185">Reference proteome</keyword>
<evidence type="ECO:0000313" key="8">
    <source>
        <dbReference type="Proteomes" id="UP001217089"/>
    </source>
</evidence>
<feature type="domain" description="Ig-like" evidence="6">
    <location>
        <begin position="224"/>
        <end position="304"/>
    </location>
</feature>
<dbReference type="InterPro" id="IPR036179">
    <property type="entry name" value="Ig-like_dom_sf"/>
</dbReference>
<evidence type="ECO:0000256" key="3">
    <source>
        <dbReference type="ARBA" id="ARBA00023157"/>
    </source>
</evidence>
<dbReference type="SUPFAM" id="SSF48726">
    <property type="entry name" value="Immunoglobulin"/>
    <property type="match status" value="2"/>
</dbReference>
<dbReference type="SMART" id="SM00409">
    <property type="entry name" value="IG"/>
    <property type="match status" value="2"/>
</dbReference>
<dbReference type="PROSITE" id="PS50835">
    <property type="entry name" value="IG_LIKE"/>
    <property type="match status" value="3"/>
</dbReference>
<accession>A0ABQ9FQQ0</accession>
<dbReference type="EMBL" id="JARBDR010000197">
    <property type="protein sequence ID" value="KAJ8319583.1"/>
    <property type="molecule type" value="Genomic_DNA"/>
</dbReference>
<dbReference type="Pfam" id="PF08205">
    <property type="entry name" value="C2-set_2"/>
    <property type="match status" value="1"/>
</dbReference>
<organism evidence="7 8">
    <name type="scientific">Tegillarca granosa</name>
    <name type="common">Malaysian cockle</name>
    <name type="synonym">Anadara granosa</name>
    <dbReference type="NCBI Taxonomy" id="220873"/>
    <lineage>
        <taxon>Eukaryota</taxon>
        <taxon>Metazoa</taxon>
        <taxon>Spiralia</taxon>
        <taxon>Lophotrochozoa</taxon>
        <taxon>Mollusca</taxon>
        <taxon>Bivalvia</taxon>
        <taxon>Autobranchia</taxon>
        <taxon>Pteriomorphia</taxon>
        <taxon>Arcoida</taxon>
        <taxon>Arcoidea</taxon>
        <taxon>Arcidae</taxon>
        <taxon>Tegillarca</taxon>
    </lineage>
</organism>
<dbReference type="PANTHER" id="PTHR11640:SF31">
    <property type="entry name" value="IRREGULAR CHIASM C-ROUGHEST PROTEIN-RELATED"/>
    <property type="match status" value="1"/>
</dbReference>
<sequence length="310" mass="33921">MITEAAWTLTGSSEFVVAGESFTLTCNPQDSNAIAVKWKRLDIDTTAAGTSRASVQANGCKIGSGYDTQYQYTCEPGPVYKLTIPANVMKNSQNNKVWRCESVFGGAEAEYQVKVQVPVPSVSLEGISGQQITVTAGQSKSITCVTGASRPAPHILWYIGMTNMTSSSTETQLPSQELFYARSILTFIPTKSQNGLQINCKAYNIDNNMVELTTKRILNIQYVPGKVILSPSSLDNIVNETYQLGPIKCSATCEPPCNYKWIRPYQDVIQGDTMTISSIQRTQRGTYKCQAYNTVGTQNSSDISVIVHCK</sequence>
<keyword evidence="4" id="KW-0325">Glycoprotein</keyword>
<feature type="domain" description="Ig-like" evidence="6">
    <location>
        <begin position="120"/>
        <end position="218"/>
    </location>
</feature>
<comment type="subcellular location">
    <subcellularLocation>
        <location evidence="1">Membrane</location>
        <topology evidence="1">Single-pass type I membrane protein</topology>
    </subcellularLocation>
</comment>
<proteinExistence type="predicted"/>
<evidence type="ECO:0000256" key="4">
    <source>
        <dbReference type="ARBA" id="ARBA00023180"/>
    </source>
</evidence>
<gene>
    <name evidence="7" type="ORF">KUTeg_002866</name>
</gene>
<evidence type="ECO:0000256" key="5">
    <source>
        <dbReference type="ARBA" id="ARBA00023319"/>
    </source>
</evidence>
<protein>
    <recommendedName>
        <fullName evidence="6">Ig-like domain-containing protein</fullName>
    </recommendedName>
</protein>
<keyword evidence="3" id="KW-1015">Disulfide bond</keyword>
<keyword evidence="2" id="KW-0472">Membrane</keyword>
<keyword evidence="5" id="KW-0393">Immunoglobulin domain</keyword>
<dbReference type="Gene3D" id="2.60.40.10">
    <property type="entry name" value="Immunoglobulins"/>
    <property type="match status" value="2"/>
</dbReference>
<evidence type="ECO:0000256" key="2">
    <source>
        <dbReference type="ARBA" id="ARBA00023136"/>
    </source>
</evidence>
<evidence type="ECO:0000259" key="6">
    <source>
        <dbReference type="PROSITE" id="PS50835"/>
    </source>
</evidence>